<dbReference type="Pfam" id="PF11154">
    <property type="entry name" value="DUF2934"/>
    <property type="match status" value="1"/>
</dbReference>
<feature type="region of interest" description="Disordered" evidence="1">
    <location>
        <begin position="1"/>
        <end position="84"/>
    </location>
</feature>
<protein>
    <submittedName>
        <fullName evidence="2">DUF2934 domain-containing protein</fullName>
    </submittedName>
</protein>
<evidence type="ECO:0000313" key="3">
    <source>
        <dbReference type="Proteomes" id="UP001367030"/>
    </source>
</evidence>
<feature type="compositionally biased region" description="Basic and acidic residues" evidence="1">
    <location>
        <begin position="35"/>
        <end position="46"/>
    </location>
</feature>
<dbReference type="RefSeq" id="WP_340339460.1">
    <property type="nucleotide sequence ID" value="NZ_JBBKZS010000028.1"/>
</dbReference>
<accession>A0ABU8XHU9</accession>
<sequence>MTKGNNVQPVSRNKADAIDEEADRRSDQDAASESEGARASREDRIRLAAYAAAERRGFAPGFETDDWLEAEQQVDAQDPENPSP</sequence>
<keyword evidence="3" id="KW-1185">Reference proteome</keyword>
<name>A0ABU8XHU9_9BURK</name>
<reference evidence="2 3" key="1">
    <citation type="submission" date="2024-03" db="EMBL/GenBank/DDBJ databases">
        <title>Novel species of the genus Variovorax.</title>
        <authorList>
            <person name="Liu Q."/>
            <person name="Xin Y.-H."/>
        </authorList>
    </citation>
    <scope>NUCLEOTIDE SEQUENCE [LARGE SCALE GENOMIC DNA]</scope>
    <source>
        <strain evidence="2 3">KACC 18901</strain>
    </source>
</reference>
<proteinExistence type="predicted"/>
<dbReference type="InterPro" id="IPR021327">
    <property type="entry name" value="DUF2934"/>
</dbReference>
<gene>
    <name evidence="2" type="ORF">WKW79_32990</name>
</gene>
<dbReference type="EMBL" id="JBBKZS010000028">
    <property type="protein sequence ID" value="MEJ8859421.1"/>
    <property type="molecule type" value="Genomic_DNA"/>
</dbReference>
<dbReference type="Proteomes" id="UP001367030">
    <property type="component" value="Unassembled WGS sequence"/>
</dbReference>
<comment type="caution">
    <text evidence="2">The sequence shown here is derived from an EMBL/GenBank/DDBJ whole genome shotgun (WGS) entry which is preliminary data.</text>
</comment>
<organism evidence="2 3">
    <name type="scientific">Variovorax robiniae</name>
    <dbReference type="NCBI Taxonomy" id="1836199"/>
    <lineage>
        <taxon>Bacteria</taxon>
        <taxon>Pseudomonadati</taxon>
        <taxon>Pseudomonadota</taxon>
        <taxon>Betaproteobacteria</taxon>
        <taxon>Burkholderiales</taxon>
        <taxon>Comamonadaceae</taxon>
        <taxon>Variovorax</taxon>
    </lineage>
</organism>
<feature type="compositionally biased region" description="Basic and acidic residues" evidence="1">
    <location>
        <begin position="13"/>
        <end position="28"/>
    </location>
</feature>
<feature type="compositionally biased region" description="Polar residues" evidence="1">
    <location>
        <begin position="1"/>
        <end position="11"/>
    </location>
</feature>
<evidence type="ECO:0000313" key="2">
    <source>
        <dbReference type="EMBL" id="MEJ8859421.1"/>
    </source>
</evidence>
<evidence type="ECO:0000256" key="1">
    <source>
        <dbReference type="SAM" id="MobiDB-lite"/>
    </source>
</evidence>